<keyword evidence="4" id="KW-1185">Reference proteome</keyword>
<accession>A0A7D5D7W4</accession>
<evidence type="ECO:0000256" key="1">
    <source>
        <dbReference type="SAM" id="SignalP"/>
    </source>
</evidence>
<dbReference type="Pfam" id="PF05229">
    <property type="entry name" value="SCPU"/>
    <property type="match status" value="1"/>
</dbReference>
<dbReference type="AlphaFoldDB" id="A0A7D5D7W4"/>
<dbReference type="KEGG" id="pez:HWQ56_11275"/>
<feature type="signal peptide" evidence="1">
    <location>
        <begin position="1"/>
        <end position="27"/>
    </location>
</feature>
<dbReference type="PANTHER" id="PTHR37089">
    <property type="entry name" value="PROTEIN U-RELATED"/>
    <property type="match status" value="1"/>
</dbReference>
<sequence>MSTRNLFKAGAFALIGLGVALSGNANASTATANMSVSATVVATCSVSAGSMAFGSYSGAAVTSSADLSVTCTNDAPYTIALGAGSGTDATTSARLLTNASDSTSTLSYGLYQDSSYATTWGDTTGTDTLAGTGTGAAQTVTVYGKVAADQLTASTGSYSDTVVVTVNY</sequence>
<dbReference type="Proteomes" id="UP000509568">
    <property type="component" value="Chromosome"/>
</dbReference>
<keyword evidence="3" id="KW-0167">Capsid protein</keyword>
<dbReference type="InterPro" id="IPR007893">
    <property type="entry name" value="Spore_coat_U/FanG"/>
</dbReference>
<organism evidence="3 4">
    <name type="scientific">Pseudomonas eucalypticola</name>
    <dbReference type="NCBI Taxonomy" id="2599595"/>
    <lineage>
        <taxon>Bacteria</taxon>
        <taxon>Pseudomonadati</taxon>
        <taxon>Pseudomonadota</taxon>
        <taxon>Gammaproteobacteria</taxon>
        <taxon>Pseudomonadales</taxon>
        <taxon>Pseudomonadaceae</taxon>
        <taxon>Pseudomonas</taxon>
    </lineage>
</organism>
<dbReference type="SMART" id="SM00972">
    <property type="entry name" value="SCPU"/>
    <property type="match status" value="1"/>
</dbReference>
<dbReference type="RefSeq" id="WP_158158064.1">
    <property type="nucleotide sequence ID" value="NZ_CP056030.1"/>
</dbReference>
<feature type="chain" id="PRO_5028989081" evidence="1">
    <location>
        <begin position="28"/>
        <end position="168"/>
    </location>
</feature>
<keyword evidence="3" id="KW-0946">Virion</keyword>
<reference evidence="3 4" key="1">
    <citation type="submission" date="2020-06" db="EMBL/GenBank/DDBJ databases">
        <title>Pseudomonas eucalypticola sp. nov., an endophyte of Eucalyptus dunnii leaves with biocontrol ability of eucalyptus leaf blight.</title>
        <authorList>
            <person name="Liu Y."/>
            <person name="Song Z."/>
            <person name="Zeng H."/>
            <person name="Lu M."/>
            <person name="Wang X."/>
            <person name="Lian X."/>
            <person name="Zhang Q."/>
        </authorList>
    </citation>
    <scope>NUCLEOTIDE SEQUENCE [LARGE SCALE GENOMIC DNA]</scope>
    <source>
        <strain evidence="3 4">NP-1</strain>
    </source>
</reference>
<dbReference type="EMBL" id="CP056030">
    <property type="protein sequence ID" value="QKZ04335.1"/>
    <property type="molecule type" value="Genomic_DNA"/>
</dbReference>
<dbReference type="InterPro" id="IPR053167">
    <property type="entry name" value="Spore_coat_component"/>
</dbReference>
<keyword evidence="1" id="KW-0732">Signal</keyword>
<evidence type="ECO:0000259" key="2">
    <source>
        <dbReference type="Pfam" id="PF05229"/>
    </source>
</evidence>
<name>A0A7D5D7W4_9PSED</name>
<dbReference type="PANTHER" id="PTHR37089:SF4">
    <property type="entry name" value="EXPORTED PROTEIN"/>
    <property type="match status" value="1"/>
</dbReference>
<feature type="domain" description="Spore coat protein U/FanG" evidence="2">
    <location>
        <begin position="30"/>
        <end position="165"/>
    </location>
</feature>
<evidence type="ECO:0000313" key="4">
    <source>
        <dbReference type="Proteomes" id="UP000509568"/>
    </source>
</evidence>
<proteinExistence type="predicted"/>
<gene>
    <name evidence="3" type="ORF">HWQ56_11275</name>
</gene>
<protein>
    <submittedName>
        <fullName evidence="3">Spore coat protein U domain-containing protein</fullName>
    </submittedName>
</protein>
<evidence type="ECO:0000313" key="3">
    <source>
        <dbReference type="EMBL" id="QKZ04335.1"/>
    </source>
</evidence>